<keyword evidence="5" id="KW-0560">Oxidoreductase</keyword>
<dbReference type="InterPro" id="IPR020841">
    <property type="entry name" value="PKS_Beta-ketoAc_synthase_dom"/>
</dbReference>
<dbReference type="SMART" id="SM00825">
    <property type="entry name" value="PKS_KS"/>
    <property type="match status" value="1"/>
</dbReference>
<evidence type="ECO:0008006" key="14">
    <source>
        <dbReference type="Google" id="ProtNLM"/>
    </source>
</evidence>
<dbReference type="Pfam" id="PF00109">
    <property type="entry name" value="ketoacyl-synt"/>
    <property type="match status" value="1"/>
</dbReference>
<keyword evidence="13" id="KW-1185">Reference proteome</keyword>
<dbReference type="InterPro" id="IPR018201">
    <property type="entry name" value="Ketoacyl_synth_AS"/>
</dbReference>
<comment type="similarity">
    <text evidence="8">Belongs to the thiolase-like superfamily. Beta-ketoacyl-ACP synthases family.</text>
</comment>
<feature type="transmembrane region" description="Helical" evidence="9">
    <location>
        <begin position="5"/>
        <end position="23"/>
    </location>
</feature>
<dbReference type="CDD" id="cd00833">
    <property type="entry name" value="PKS"/>
    <property type="match status" value="1"/>
</dbReference>
<evidence type="ECO:0000313" key="12">
    <source>
        <dbReference type="EMBL" id="KAL3427635.1"/>
    </source>
</evidence>
<dbReference type="Pfam" id="PF03798">
    <property type="entry name" value="TRAM_LAG1_CLN8"/>
    <property type="match status" value="1"/>
</dbReference>
<organism evidence="12 13">
    <name type="scientific">Phlyctema vagabunda</name>
    <dbReference type="NCBI Taxonomy" id="108571"/>
    <lineage>
        <taxon>Eukaryota</taxon>
        <taxon>Fungi</taxon>
        <taxon>Dikarya</taxon>
        <taxon>Ascomycota</taxon>
        <taxon>Pezizomycotina</taxon>
        <taxon>Leotiomycetes</taxon>
        <taxon>Helotiales</taxon>
        <taxon>Dermateaceae</taxon>
        <taxon>Phlyctema</taxon>
    </lineage>
</organism>
<evidence type="ECO:0000256" key="1">
    <source>
        <dbReference type="ARBA" id="ARBA00004141"/>
    </source>
</evidence>
<dbReference type="Gene3D" id="3.40.47.10">
    <property type="match status" value="1"/>
</dbReference>
<protein>
    <recommendedName>
        <fullName evidence="14">Polyketide synthase</fullName>
    </recommendedName>
</protein>
<evidence type="ECO:0000313" key="13">
    <source>
        <dbReference type="Proteomes" id="UP001629113"/>
    </source>
</evidence>
<dbReference type="PROSITE" id="PS50922">
    <property type="entry name" value="TLC"/>
    <property type="match status" value="1"/>
</dbReference>
<evidence type="ECO:0000259" key="11">
    <source>
        <dbReference type="PROSITE" id="PS52004"/>
    </source>
</evidence>
<evidence type="ECO:0000256" key="3">
    <source>
        <dbReference type="ARBA" id="ARBA00022692"/>
    </source>
</evidence>
<dbReference type="Pfam" id="PF02801">
    <property type="entry name" value="Ketoacyl-synt_C"/>
    <property type="match status" value="1"/>
</dbReference>
<dbReference type="PANTHER" id="PTHR43775:SF29">
    <property type="entry name" value="ASPERFURANONE POLYKETIDE SYNTHASE AFOG-RELATED"/>
    <property type="match status" value="1"/>
</dbReference>
<feature type="transmembrane region" description="Helical" evidence="9">
    <location>
        <begin position="131"/>
        <end position="152"/>
    </location>
</feature>
<evidence type="ECO:0000256" key="9">
    <source>
        <dbReference type="SAM" id="Phobius"/>
    </source>
</evidence>
<dbReference type="InterPro" id="IPR014031">
    <property type="entry name" value="Ketoacyl_synth_C"/>
</dbReference>
<gene>
    <name evidence="12" type="ORF">PVAG01_01144</name>
</gene>
<evidence type="ECO:0000256" key="5">
    <source>
        <dbReference type="ARBA" id="ARBA00023002"/>
    </source>
</evidence>
<comment type="caution">
    <text evidence="12">The sequence shown here is derived from an EMBL/GenBank/DDBJ whole genome shotgun (WGS) entry which is preliminary data.</text>
</comment>
<keyword evidence="3 7" id="KW-0812">Transmembrane</keyword>
<dbReference type="InterPro" id="IPR006634">
    <property type="entry name" value="TLC-dom"/>
</dbReference>
<dbReference type="InterPro" id="IPR016039">
    <property type="entry name" value="Thiolase-like"/>
</dbReference>
<dbReference type="PROSITE" id="PS52004">
    <property type="entry name" value="KS3_2"/>
    <property type="match status" value="1"/>
</dbReference>
<name>A0ABR4PW93_9HELO</name>
<evidence type="ECO:0000259" key="10">
    <source>
        <dbReference type="PROSITE" id="PS50922"/>
    </source>
</evidence>
<reference evidence="12 13" key="1">
    <citation type="submission" date="2024-06" db="EMBL/GenBank/DDBJ databases">
        <title>Complete genome of Phlyctema vagabunda strain 19-DSS-EL-015.</title>
        <authorList>
            <person name="Fiorenzani C."/>
        </authorList>
    </citation>
    <scope>NUCLEOTIDE SEQUENCE [LARGE SCALE GENOMIC DNA]</scope>
    <source>
        <strain evidence="12 13">19-DSS-EL-015</strain>
    </source>
</reference>
<keyword evidence="6 7" id="KW-0472">Membrane</keyword>
<dbReference type="EMBL" id="JBFCZG010000001">
    <property type="protein sequence ID" value="KAL3427635.1"/>
    <property type="molecule type" value="Genomic_DNA"/>
</dbReference>
<evidence type="ECO:0000256" key="6">
    <source>
        <dbReference type="ARBA" id="ARBA00023136"/>
    </source>
</evidence>
<dbReference type="PROSITE" id="PS00606">
    <property type="entry name" value="KS3_1"/>
    <property type="match status" value="1"/>
</dbReference>
<dbReference type="SUPFAM" id="SSF53901">
    <property type="entry name" value="Thiolase-like"/>
    <property type="match status" value="1"/>
</dbReference>
<dbReference type="InterPro" id="IPR050091">
    <property type="entry name" value="PKS_NRPS_Biosynth_Enz"/>
</dbReference>
<feature type="domain" description="TLC" evidence="10">
    <location>
        <begin position="1"/>
        <end position="164"/>
    </location>
</feature>
<evidence type="ECO:0000256" key="2">
    <source>
        <dbReference type="ARBA" id="ARBA00022679"/>
    </source>
</evidence>
<evidence type="ECO:0000256" key="7">
    <source>
        <dbReference type="PROSITE-ProRule" id="PRU00205"/>
    </source>
</evidence>
<feature type="transmembrane region" description="Helical" evidence="9">
    <location>
        <begin position="66"/>
        <end position="86"/>
    </location>
</feature>
<evidence type="ECO:0000256" key="8">
    <source>
        <dbReference type="RuleBase" id="RU003694"/>
    </source>
</evidence>
<sequence length="617" mass="67829">MKTQGYIYVVHGIACMALCGIGFRPFGMWYLPVFLIAEFPNIFVRIEKLLDKNNLRDTLVRRINRYIVLTTYLAFRIVPGFGYLVLLTSDILKAINEPNQDIRVQYIIGDSSRIRHGDSEVPIFGVKPLPVWLAFIPVASMALLNVLGIYWFTTMLGRPFQTPVEETDNKKTPPAEIYHGKKKSVLDIRTPHPKNELSRNEVRLENETMPIAIIGMGCRLAGGATNPEKLWEMVAAGRDGWSEIPAGRFKKESFYHPNGAKQGATNVRGAHFLEEDISLFDAPFFNISLEEAKTFAFKSMDPQLRLQLECTYEALESAGITLPSIANSDTSVYSGIFARDYHESMVRDIETLPRYFNTGTGAAMFSNRLSYFFDLKGPSMTVDTGCSTSIVALHLACQSLKSRESKMSIVGGNNIMLNPDMITAMSSFGFVSPDGRSYAFDHRASGYGRGEGVASIVLKPLEDALRDGDPIRAVIRHTCLNQDGKTAGITLPSQEAQESLFRSAYEAAGLDPSETSYVEAHGTGTQAGDPLEAGAISAVFARGRARNNPVYIGSVKTNIGHLEAGSGLAGILKATLVLEKGAIPPSINFEKANPKIPMKEWNIKTADPPKIGVMAYE</sequence>
<dbReference type="PANTHER" id="PTHR43775">
    <property type="entry name" value="FATTY ACID SYNTHASE"/>
    <property type="match status" value="1"/>
</dbReference>
<accession>A0ABR4PW93</accession>
<dbReference type="InterPro" id="IPR014030">
    <property type="entry name" value="Ketoacyl_synth_N"/>
</dbReference>
<keyword evidence="2 8" id="KW-0808">Transferase</keyword>
<feature type="domain" description="Ketosynthase family 3 (KS3)" evidence="11">
    <location>
        <begin position="208"/>
        <end position="617"/>
    </location>
</feature>
<evidence type="ECO:0000256" key="4">
    <source>
        <dbReference type="ARBA" id="ARBA00022989"/>
    </source>
</evidence>
<keyword evidence="4 9" id="KW-1133">Transmembrane helix</keyword>
<proteinExistence type="inferred from homology"/>
<comment type="subcellular location">
    <subcellularLocation>
        <location evidence="1">Membrane</location>
        <topology evidence="1">Multi-pass membrane protein</topology>
    </subcellularLocation>
</comment>
<dbReference type="Proteomes" id="UP001629113">
    <property type="component" value="Unassembled WGS sequence"/>
</dbReference>